<dbReference type="eggNOG" id="ENOG50335SR">
    <property type="taxonomic scope" value="Bacteria"/>
</dbReference>
<feature type="transmembrane region" description="Helical" evidence="1">
    <location>
        <begin position="48"/>
        <end position="65"/>
    </location>
</feature>
<dbReference type="EMBL" id="FNYK01000006">
    <property type="protein sequence ID" value="SEI49311.1"/>
    <property type="molecule type" value="Genomic_DNA"/>
</dbReference>
<name>A0A1H6R0B3_9FIRM</name>
<dbReference type="STRING" id="322505.SAMN04487836_13523"/>
<evidence type="ECO:0000313" key="2">
    <source>
        <dbReference type="EMBL" id="SEI49311.1"/>
    </source>
</evidence>
<keyword evidence="3" id="KW-1185">Reference proteome</keyword>
<keyword evidence="1" id="KW-0472">Membrane</keyword>
<feature type="transmembrane region" description="Helical" evidence="1">
    <location>
        <begin position="71"/>
        <end position="90"/>
    </location>
</feature>
<dbReference type="RefSeq" id="WP_033162924.1">
    <property type="nucleotide sequence ID" value="NZ_CACVPP010000096.1"/>
</dbReference>
<accession>A0A1H6R0B3</accession>
<organism evidence="2 3">
    <name type="scientific">Sharpea azabuensis</name>
    <dbReference type="NCBI Taxonomy" id="322505"/>
    <lineage>
        <taxon>Bacteria</taxon>
        <taxon>Bacillati</taxon>
        <taxon>Bacillota</taxon>
        <taxon>Erysipelotrichia</taxon>
        <taxon>Erysipelotrichales</taxon>
        <taxon>Coprobacillaceae</taxon>
        <taxon>Sharpea</taxon>
    </lineage>
</organism>
<reference evidence="3" key="1">
    <citation type="submission" date="2016-10" db="EMBL/GenBank/DDBJ databases">
        <authorList>
            <person name="Varghese N."/>
        </authorList>
    </citation>
    <scope>NUCLEOTIDE SEQUENCE [LARGE SCALE GENOMIC DNA]</scope>
    <source>
        <strain evidence="3">DSM 20406</strain>
    </source>
</reference>
<sequence>MPFKIKIQSNINEQNLDQQEIKEIIHSLEDFSKVIRGDLYSYFLGKKSLKVAGILIGISAALYLATEQLYFMYIMFFGTLIIMLASIFIAETATKITQKQIKLRIQSLKERLEVLTRTEAKSQ</sequence>
<dbReference type="AlphaFoldDB" id="A0A1H6R0B3"/>
<gene>
    <name evidence="2" type="ORF">SAMN04487834_100637</name>
</gene>
<proteinExistence type="predicted"/>
<keyword evidence="1" id="KW-0812">Transmembrane</keyword>
<dbReference type="GeneID" id="54120323"/>
<evidence type="ECO:0000256" key="1">
    <source>
        <dbReference type="SAM" id="Phobius"/>
    </source>
</evidence>
<keyword evidence="1" id="KW-1133">Transmembrane helix</keyword>
<dbReference type="Proteomes" id="UP000183028">
    <property type="component" value="Unassembled WGS sequence"/>
</dbReference>
<protein>
    <submittedName>
        <fullName evidence="2">Uncharacterized protein</fullName>
    </submittedName>
</protein>
<evidence type="ECO:0000313" key="3">
    <source>
        <dbReference type="Proteomes" id="UP000183028"/>
    </source>
</evidence>
<dbReference type="OrthoDB" id="1644680at2"/>